<evidence type="ECO:0000256" key="2">
    <source>
        <dbReference type="ARBA" id="ARBA00023125"/>
    </source>
</evidence>
<dbReference type="GO" id="GO:0005634">
    <property type="term" value="C:nucleus"/>
    <property type="evidence" value="ECO:0007669"/>
    <property type="project" value="UniProtKB-SubCell"/>
</dbReference>
<sequence length="189" mass="20926">VGNRWIRETARNLAQQQCSQQELAGMCQFSERWLSNFKKRYHINLNRDWSSGSSSLGSGESIGSASSTTGDSGHPSPNKNDESVDGDESDAEGCASDADSATSDSLETLIDADDFNESLISIGAEKQHLSEILNKPGQLPIQAFYERFPWLCRKNNVGAEPGRRGRKVQFPDVEKVLFERLQQRQSNGD</sequence>
<evidence type="ECO:0000256" key="3">
    <source>
        <dbReference type="SAM" id="MobiDB-lite"/>
    </source>
</evidence>
<dbReference type="PROSITE" id="PS51253">
    <property type="entry name" value="HTH_CENPB"/>
    <property type="match status" value="1"/>
</dbReference>
<name>A0A914ZPD8_PARUN</name>
<feature type="region of interest" description="Disordered" evidence="3">
    <location>
        <begin position="50"/>
        <end position="103"/>
    </location>
</feature>
<dbReference type="InterPro" id="IPR009057">
    <property type="entry name" value="Homeodomain-like_sf"/>
</dbReference>
<proteinExistence type="predicted"/>
<dbReference type="Proteomes" id="UP000887569">
    <property type="component" value="Unplaced"/>
</dbReference>
<dbReference type="GO" id="GO:0003677">
    <property type="term" value="F:DNA binding"/>
    <property type="evidence" value="ECO:0007669"/>
    <property type="project" value="UniProtKB-KW"/>
</dbReference>
<feature type="compositionally biased region" description="Low complexity" evidence="3">
    <location>
        <begin position="50"/>
        <end position="67"/>
    </location>
</feature>
<dbReference type="SUPFAM" id="SSF46689">
    <property type="entry name" value="Homeodomain-like"/>
    <property type="match status" value="1"/>
</dbReference>
<dbReference type="WBParaSite" id="PgB12X_g026_t01">
    <property type="protein sequence ID" value="PgB12X_g026_t01"/>
    <property type="gene ID" value="PgB12X_g026"/>
</dbReference>
<dbReference type="Gene3D" id="1.10.10.60">
    <property type="entry name" value="Homeodomain-like"/>
    <property type="match status" value="1"/>
</dbReference>
<evidence type="ECO:0000313" key="6">
    <source>
        <dbReference type="WBParaSite" id="PgB12X_g026_t01"/>
    </source>
</evidence>
<keyword evidence="5" id="KW-1185">Reference proteome</keyword>
<dbReference type="Pfam" id="PF03221">
    <property type="entry name" value="HTH_Tnp_Tc5"/>
    <property type="match status" value="1"/>
</dbReference>
<protein>
    <submittedName>
        <fullName evidence="6">HTH CENPB-type domain-containing protein</fullName>
    </submittedName>
</protein>
<reference evidence="6" key="1">
    <citation type="submission" date="2022-11" db="UniProtKB">
        <authorList>
            <consortium name="WormBaseParasite"/>
        </authorList>
    </citation>
    <scope>IDENTIFICATION</scope>
</reference>
<dbReference type="AlphaFoldDB" id="A0A914ZPD8"/>
<evidence type="ECO:0000259" key="4">
    <source>
        <dbReference type="PROSITE" id="PS51253"/>
    </source>
</evidence>
<dbReference type="InterPro" id="IPR006600">
    <property type="entry name" value="HTH_CenpB_DNA-bd_dom"/>
</dbReference>
<feature type="compositionally biased region" description="Polar residues" evidence="3">
    <location>
        <begin position="68"/>
        <end position="78"/>
    </location>
</feature>
<organism evidence="5 6">
    <name type="scientific">Parascaris univalens</name>
    <name type="common">Nematode worm</name>
    <dbReference type="NCBI Taxonomy" id="6257"/>
    <lineage>
        <taxon>Eukaryota</taxon>
        <taxon>Metazoa</taxon>
        <taxon>Ecdysozoa</taxon>
        <taxon>Nematoda</taxon>
        <taxon>Chromadorea</taxon>
        <taxon>Rhabditida</taxon>
        <taxon>Spirurina</taxon>
        <taxon>Ascaridomorpha</taxon>
        <taxon>Ascaridoidea</taxon>
        <taxon>Ascarididae</taxon>
        <taxon>Parascaris</taxon>
    </lineage>
</organism>
<accession>A0A914ZPD8</accession>
<evidence type="ECO:0000313" key="5">
    <source>
        <dbReference type="Proteomes" id="UP000887569"/>
    </source>
</evidence>
<comment type="subcellular location">
    <subcellularLocation>
        <location evidence="1">Nucleus</location>
    </subcellularLocation>
</comment>
<evidence type="ECO:0000256" key="1">
    <source>
        <dbReference type="ARBA" id="ARBA00004123"/>
    </source>
</evidence>
<keyword evidence="2" id="KW-0238">DNA-binding</keyword>
<feature type="domain" description="HTH CENPB-type" evidence="4">
    <location>
        <begin position="1"/>
        <end position="47"/>
    </location>
</feature>